<dbReference type="AlphaFoldDB" id="A0A670YZJ9"/>
<keyword evidence="5" id="KW-1015">Disulfide bond</keyword>
<keyword evidence="2" id="KW-1003">Cell membrane</keyword>
<evidence type="ECO:0008006" key="10">
    <source>
        <dbReference type="Google" id="ProtNLM"/>
    </source>
</evidence>
<dbReference type="Proteomes" id="UP000472273">
    <property type="component" value="Unplaced"/>
</dbReference>
<dbReference type="Gene3D" id="2.60.40.10">
    <property type="entry name" value="Immunoglobulins"/>
    <property type="match status" value="1"/>
</dbReference>
<sequence length="152" mass="17258">MALILLSFITEKGLEGKGVLFLPPGLVIHSSVFSLIIRWTNQTAALKREKVTWFEKEKLHYCLHLCSLDAQVIQIPEKLEVQEGASFTLKCNYSSQYQSYFWYNQVPGEALSLILSISSEGSEKNKGFVAKTITTYFYLKSKESSNYMETPA</sequence>
<dbReference type="GeneTree" id="ENSGT00960000189404"/>
<name>A0A670YZJ9_PSETE</name>
<evidence type="ECO:0000256" key="4">
    <source>
        <dbReference type="ARBA" id="ARBA00023136"/>
    </source>
</evidence>
<dbReference type="InterPro" id="IPR051896">
    <property type="entry name" value="TCR_alpha_variable"/>
</dbReference>
<accession>A0A670YZJ9</accession>
<dbReference type="InterPro" id="IPR013783">
    <property type="entry name" value="Ig-like_fold"/>
</dbReference>
<dbReference type="SUPFAM" id="SSF48726">
    <property type="entry name" value="Immunoglobulin"/>
    <property type="match status" value="1"/>
</dbReference>
<dbReference type="GO" id="GO:0042101">
    <property type="term" value="C:T cell receptor complex"/>
    <property type="evidence" value="ECO:0007669"/>
    <property type="project" value="UniProtKB-KW"/>
</dbReference>
<dbReference type="PANTHER" id="PTHR19339:SF5">
    <property type="entry name" value="IG-LIKE DOMAIN-CONTAINING PROTEIN"/>
    <property type="match status" value="1"/>
</dbReference>
<keyword evidence="7" id="KW-0391">Immunity</keyword>
<keyword evidence="7" id="KW-1064">Adaptive immunity</keyword>
<keyword evidence="3" id="KW-0732">Signal</keyword>
<dbReference type="InterPro" id="IPR036179">
    <property type="entry name" value="Ig-like_dom_sf"/>
</dbReference>
<keyword evidence="7" id="KW-1279">T cell receptor</keyword>
<comment type="subcellular location">
    <subcellularLocation>
        <location evidence="1">Cell membrane</location>
    </subcellularLocation>
</comment>
<keyword evidence="9" id="KW-1185">Reference proteome</keyword>
<dbReference type="PANTHER" id="PTHR19339">
    <property type="entry name" value="T CELL RECEPTOR ALPHA VARIABLE 39"/>
    <property type="match status" value="1"/>
</dbReference>
<dbReference type="Ensembl" id="ENSPTXT00000015374.1">
    <property type="protein sequence ID" value="ENSPTXP00000014908.1"/>
    <property type="gene ID" value="ENSPTXG00000010307.1"/>
</dbReference>
<evidence type="ECO:0000256" key="5">
    <source>
        <dbReference type="ARBA" id="ARBA00023157"/>
    </source>
</evidence>
<evidence type="ECO:0000313" key="8">
    <source>
        <dbReference type="Ensembl" id="ENSPTXP00000014908.1"/>
    </source>
</evidence>
<reference evidence="8" key="1">
    <citation type="submission" date="2025-08" db="UniProtKB">
        <authorList>
            <consortium name="Ensembl"/>
        </authorList>
    </citation>
    <scope>IDENTIFICATION</scope>
</reference>
<reference evidence="8" key="2">
    <citation type="submission" date="2025-09" db="UniProtKB">
        <authorList>
            <consortium name="Ensembl"/>
        </authorList>
    </citation>
    <scope>IDENTIFICATION</scope>
</reference>
<evidence type="ECO:0000313" key="9">
    <source>
        <dbReference type="Proteomes" id="UP000472273"/>
    </source>
</evidence>
<evidence type="ECO:0000256" key="2">
    <source>
        <dbReference type="ARBA" id="ARBA00022475"/>
    </source>
</evidence>
<evidence type="ECO:0000256" key="3">
    <source>
        <dbReference type="ARBA" id="ARBA00022729"/>
    </source>
</evidence>
<keyword evidence="6" id="KW-0325">Glycoprotein</keyword>
<evidence type="ECO:0000256" key="7">
    <source>
        <dbReference type="ARBA" id="ARBA00043266"/>
    </source>
</evidence>
<organism evidence="8 9">
    <name type="scientific">Pseudonaja textilis</name>
    <name type="common">Eastern brown snake</name>
    <dbReference type="NCBI Taxonomy" id="8673"/>
    <lineage>
        <taxon>Eukaryota</taxon>
        <taxon>Metazoa</taxon>
        <taxon>Chordata</taxon>
        <taxon>Craniata</taxon>
        <taxon>Vertebrata</taxon>
        <taxon>Euteleostomi</taxon>
        <taxon>Lepidosauria</taxon>
        <taxon>Squamata</taxon>
        <taxon>Bifurcata</taxon>
        <taxon>Unidentata</taxon>
        <taxon>Episquamata</taxon>
        <taxon>Toxicofera</taxon>
        <taxon>Serpentes</taxon>
        <taxon>Colubroidea</taxon>
        <taxon>Elapidae</taxon>
        <taxon>Hydrophiinae</taxon>
        <taxon>Pseudonaja</taxon>
    </lineage>
</organism>
<keyword evidence="4" id="KW-0472">Membrane</keyword>
<evidence type="ECO:0000256" key="1">
    <source>
        <dbReference type="ARBA" id="ARBA00004236"/>
    </source>
</evidence>
<protein>
    <recommendedName>
        <fullName evidence="10">Immunoglobulin V-set domain-containing protein</fullName>
    </recommendedName>
</protein>
<proteinExistence type="predicted"/>
<evidence type="ECO:0000256" key="6">
    <source>
        <dbReference type="ARBA" id="ARBA00023180"/>
    </source>
</evidence>